<feature type="repeat" description="ANK" evidence="1">
    <location>
        <begin position="368"/>
        <end position="400"/>
    </location>
</feature>
<accession>A0A5J4YYI5</accession>
<protein>
    <submittedName>
        <fullName evidence="3">Uncharacterized protein</fullName>
    </submittedName>
</protein>
<dbReference type="PROSITE" id="PS50297">
    <property type="entry name" value="ANK_REP_REGION"/>
    <property type="match status" value="1"/>
</dbReference>
<dbReference type="Proteomes" id="UP000324585">
    <property type="component" value="Unassembled WGS sequence"/>
</dbReference>
<gene>
    <name evidence="3" type="ORF">FVE85_2340</name>
</gene>
<organism evidence="3 4">
    <name type="scientific">Porphyridium purpureum</name>
    <name type="common">Red alga</name>
    <name type="synonym">Porphyridium cruentum</name>
    <dbReference type="NCBI Taxonomy" id="35688"/>
    <lineage>
        <taxon>Eukaryota</taxon>
        <taxon>Rhodophyta</taxon>
        <taxon>Bangiophyceae</taxon>
        <taxon>Porphyridiales</taxon>
        <taxon>Porphyridiaceae</taxon>
        <taxon>Porphyridium</taxon>
    </lineage>
</organism>
<name>A0A5J4YYI5_PORPP</name>
<keyword evidence="4" id="KW-1185">Reference proteome</keyword>
<feature type="region of interest" description="Disordered" evidence="2">
    <location>
        <begin position="15"/>
        <end position="39"/>
    </location>
</feature>
<dbReference type="Pfam" id="PF13637">
    <property type="entry name" value="Ank_4"/>
    <property type="match status" value="1"/>
</dbReference>
<proteinExistence type="predicted"/>
<reference evidence="4" key="1">
    <citation type="journal article" date="2019" name="Nat. Commun.">
        <title>Expansion of phycobilisome linker gene families in mesophilic red algae.</title>
        <authorList>
            <person name="Lee J."/>
            <person name="Kim D."/>
            <person name="Bhattacharya D."/>
            <person name="Yoon H.S."/>
        </authorList>
    </citation>
    <scope>NUCLEOTIDE SEQUENCE [LARGE SCALE GENOMIC DNA]</scope>
    <source>
        <strain evidence="4">CCMP 1328</strain>
    </source>
</reference>
<evidence type="ECO:0000256" key="1">
    <source>
        <dbReference type="PROSITE-ProRule" id="PRU00023"/>
    </source>
</evidence>
<keyword evidence="1" id="KW-0040">ANK repeat</keyword>
<evidence type="ECO:0000256" key="2">
    <source>
        <dbReference type="SAM" id="MobiDB-lite"/>
    </source>
</evidence>
<dbReference type="OrthoDB" id="20872at2759"/>
<dbReference type="PROSITE" id="PS50088">
    <property type="entry name" value="ANK_REPEAT"/>
    <property type="match status" value="1"/>
</dbReference>
<dbReference type="EMBL" id="VRMN01000003">
    <property type="protein sequence ID" value="KAA8496185.1"/>
    <property type="molecule type" value="Genomic_DNA"/>
</dbReference>
<sequence length="455" mass="49123">MAAFVCGGVQVAGSRGARRRHGRSSHVAASPAVSTPGTRRATRVSMIQSPFSEGPPGIEEYYKQKMGLGKKITGEPMVIGTGRATLEECAGDSQATCAKALQRAMASAQVSELASCELVHVTYTLNLDPAQVWRAIDTEHHTRVLGRSITKKDTAEQVEVMVITGGSGVTIGWGRAHVKDVEDNLVSDDETVGVSPTVGETMQAAVDAALLQAAEEAVTDIKSSDPGDVTFFLFSHTPGARTDHVRASIEQQFANCTAYGGPAAGDASQNGKGWSVLTHEGRVASGDVSEQEVVIAAVSGSLSFMLSAVVKTWAQPSFQEPLSYMIPQYTDNAALNLLTAIRYDDWEKFIECIETKNVEINHKWQDKQNQIPLLAACARCRTRMVRYLLERGADITHRNDGGFTAIMYTKLLEEFDPDMVNEQLAVLEAFGANMVLTEEEKALIAKATSGRLNKK</sequence>
<dbReference type="InterPro" id="IPR036770">
    <property type="entry name" value="Ankyrin_rpt-contain_sf"/>
</dbReference>
<comment type="caution">
    <text evidence="3">The sequence shown here is derived from an EMBL/GenBank/DDBJ whole genome shotgun (WGS) entry which is preliminary data.</text>
</comment>
<evidence type="ECO:0000313" key="4">
    <source>
        <dbReference type="Proteomes" id="UP000324585"/>
    </source>
</evidence>
<dbReference type="AlphaFoldDB" id="A0A5J4YYI5"/>
<dbReference type="InterPro" id="IPR002110">
    <property type="entry name" value="Ankyrin_rpt"/>
</dbReference>
<evidence type="ECO:0000313" key="3">
    <source>
        <dbReference type="EMBL" id="KAA8496185.1"/>
    </source>
</evidence>
<dbReference type="SUPFAM" id="SSF48403">
    <property type="entry name" value="Ankyrin repeat"/>
    <property type="match status" value="1"/>
</dbReference>
<dbReference type="Gene3D" id="1.25.40.20">
    <property type="entry name" value="Ankyrin repeat-containing domain"/>
    <property type="match status" value="1"/>
</dbReference>